<protein>
    <submittedName>
        <fullName evidence="6">Major facilitator superfamily domain-containing protein</fullName>
    </submittedName>
</protein>
<keyword evidence="4" id="KW-1133">Transmembrane helix</keyword>
<dbReference type="EMBL" id="JAGMUX010000034">
    <property type="protein sequence ID" value="KAH7207846.1"/>
    <property type="molecule type" value="Genomic_DNA"/>
</dbReference>
<feature type="transmembrane region" description="Helical" evidence="4">
    <location>
        <begin position="316"/>
        <end position="340"/>
    </location>
</feature>
<comment type="similarity">
    <text evidence="2">Belongs to the major facilitator superfamily. Monocarboxylate porter (TC 2.A.1.13) family.</text>
</comment>
<feature type="transmembrane region" description="Helical" evidence="4">
    <location>
        <begin position="263"/>
        <end position="283"/>
    </location>
</feature>
<dbReference type="GO" id="GO:0016020">
    <property type="term" value="C:membrane"/>
    <property type="evidence" value="ECO:0007669"/>
    <property type="project" value="UniProtKB-SubCell"/>
</dbReference>
<comment type="subcellular location">
    <subcellularLocation>
        <location evidence="1">Membrane</location>
        <topology evidence="1">Multi-pass membrane protein</topology>
    </subcellularLocation>
</comment>
<dbReference type="InterPro" id="IPR050327">
    <property type="entry name" value="Proton-linked_MCT"/>
</dbReference>
<evidence type="ECO:0000256" key="4">
    <source>
        <dbReference type="SAM" id="Phobius"/>
    </source>
</evidence>
<dbReference type="InterPro" id="IPR020846">
    <property type="entry name" value="MFS_dom"/>
</dbReference>
<keyword evidence="4" id="KW-0472">Membrane</keyword>
<feature type="transmembrane region" description="Helical" evidence="4">
    <location>
        <begin position="290"/>
        <end position="310"/>
    </location>
</feature>
<evidence type="ECO:0000313" key="6">
    <source>
        <dbReference type="EMBL" id="KAH7207846.1"/>
    </source>
</evidence>
<feature type="transmembrane region" description="Helical" evidence="4">
    <location>
        <begin position="383"/>
        <end position="405"/>
    </location>
</feature>
<feature type="transmembrane region" description="Helical" evidence="4">
    <location>
        <begin position="153"/>
        <end position="173"/>
    </location>
</feature>
<dbReference type="GeneID" id="70230447"/>
<dbReference type="OrthoDB" id="6499973at2759"/>
<feature type="transmembrane region" description="Helical" evidence="4">
    <location>
        <begin position="27"/>
        <end position="54"/>
    </location>
</feature>
<dbReference type="GO" id="GO:0022857">
    <property type="term" value="F:transmembrane transporter activity"/>
    <property type="evidence" value="ECO:0007669"/>
    <property type="project" value="InterPro"/>
</dbReference>
<evidence type="ECO:0000256" key="2">
    <source>
        <dbReference type="ARBA" id="ARBA00006727"/>
    </source>
</evidence>
<dbReference type="SUPFAM" id="SSF103473">
    <property type="entry name" value="MFS general substrate transporter"/>
    <property type="match status" value="1"/>
</dbReference>
<feature type="transmembrane region" description="Helical" evidence="4">
    <location>
        <begin position="69"/>
        <end position="89"/>
    </location>
</feature>
<dbReference type="PANTHER" id="PTHR11360:SF230">
    <property type="entry name" value="MONOCARBOXYLATE TRANSPORTER, PUTATIVE (AFU_ORTHOLOGUE AFUA_2G12790)-RELATED"/>
    <property type="match status" value="1"/>
</dbReference>
<comment type="caution">
    <text evidence="6">The sequence shown here is derived from an EMBL/GenBank/DDBJ whole genome shotgun (WGS) entry which is preliminary data.</text>
</comment>
<dbReference type="RefSeq" id="XP_046041221.1">
    <property type="nucleotide sequence ID" value="XM_046200493.1"/>
</dbReference>
<reference evidence="6" key="1">
    <citation type="journal article" date="2021" name="Nat. Commun.">
        <title>Genetic determinants of endophytism in the Arabidopsis root mycobiome.</title>
        <authorList>
            <person name="Mesny F."/>
            <person name="Miyauchi S."/>
            <person name="Thiergart T."/>
            <person name="Pickel B."/>
            <person name="Atanasova L."/>
            <person name="Karlsson M."/>
            <person name="Huettel B."/>
            <person name="Barry K.W."/>
            <person name="Haridas S."/>
            <person name="Chen C."/>
            <person name="Bauer D."/>
            <person name="Andreopoulos W."/>
            <person name="Pangilinan J."/>
            <person name="LaButti K."/>
            <person name="Riley R."/>
            <person name="Lipzen A."/>
            <person name="Clum A."/>
            <person name="Drula E."/>
            <person name="Henrissat B."/>
            <person name="Kohler A."/>
            <person name="Grigoriev I.V."/>
            <person name="Martin F.M."/>
            <person name="Hacquard S."/>
        </authorList>
    </citation>
    <scope>NUCLEOTIDE SEQUENCE</scope>
    <source>
        <strain evidence="6">MPI-CAGE-AT-0023</strain>
    </source>
</reference>
<feature type="transmembrane region" description="Helical" evidence="4">
    <location>
        <begin position="185"/>
        <end position="205"/>
    </location>
</feature>
<feature type="transmembrane region" description="Helical" evidence="4">
    <location>
        <begin position="226"/>
        <end position="251"/>
    </location>
</feature>
<keyword evidence="4" id="KW-0812">Transmembrane</keyword>
<evidence type="ECO:0000313" key="7">
    <source>
        <dbReference type="Proteomes" id="UP000720189"/>
    </source>
</evidence>
<dbReference type="InterPro" id="IPR036259">
    <property type="entry name" value="MFS_trans_sf"/>
</dbReference>
<organism evidence="6 7">
    <name type="scientific">Fusarium redolens</name>
    <dbReference type="NCBI Taxonomy" id="48865"/>
    <lineage>
        <taxon>Eukaryota</taxon>
        <taxon>Fungi</taxon>
        <taxon>Dikarya</taxon>
        <taxon>Ascomycota</taxon>
        <taxon>Pezizomycotina</taxon>
        <taxon>Sordariomycetes</taxon>
        <taxon>Hypocreomycetidae</taxon>
        <taxon>Hypocreales</taxon>
        <taxon>Nectriaceae</taxon>
        <taxon>Fusarium</taxon>
        <taxon>Fusarium redolens species complex</taxon>
    </lineage>
</organism>
<feature type="transmembrane region" description="Helical" evidence="4">
    <location>
        <begin position="96"/>
        <end position="113"/>
    </location>
</feature>
<dbReference type="PANTHER" id="PTHR11360">
    <property type="entry name" value="MONOCARBOXYLATE TRANSPORTER"/>
    <property type="match status" value="1"/>
</dbReference>
<dbReference type="Proteomes" id="UP000720189">
    <property type="component" value="Unassembled WGS sequence"/>
</dbReference>
<keyword evidence="7" id="KW-1185">Reference proteome</keyword>
<gene>
    <name evidence="6" type="ORF">BKA55DRAFT_698234</name>
</gene>
<evidence type="ECO:0000256" key="1">
    <source>
        <dbReference type="ARBA" id="ARBA00004141"/>
    </source>
</evidence>
<dbReference type="InterPro" id="IPR011701">
    <property type="entry name" value="MFS"/>
</dbReference>
<dbReference type="AlphaFoldDB" id="A0A9P9FXB7"/>
<dbReference type="PROSITE" id="PS50850">
    <property type="entry name" value="MFS"/>
    <property type="match status" value="1"/>
</dbReference>
<feature type="transmembrane region" description="Helical" evidence="4">
    <location>
        <begin position="119"/>
        <end position="141"/>
    </location>
</feature>
<keyword evidence="3" id="KW-0325">Glycoprotein</keyword>
<sequence length="431" mass="46377">MLVIDHDRPDGPQQAGSQPKVNLARPWCVVAGSLAIIWATYGLLASNGVFISYWSSNQLAHMPRSSTTWINGVHLFLSLVLGYPAGLIFDKYGSNLLMTGGGIFYLAGIFAMAESTKFWHFMLAYGVVAGTGCGVSSTIAISVLSHWFKEKRGLATGIVMLGGSLGGVMFPLTLRPLFQKIGWSWSIRALAIFISILVIIGILCIRSGPQMRHTKKAPFKMFLNPTFLLMTIGVAAFDFVLFGALGLLPAFGESLNHSHTTSYQLLAILNACSGVGRILAGMLADRIGPLNATISVLSVGLISMLAFWLISNLHVALLYAFAAMFGLSSGGVLSLEPLCIGRLCHESHFGQFYGACFLAVAAITMICIPVGSTLLDTFGQHGFVAFFACVLLISIISFAGSRWLICKGKVDGMVDDGQEIMVEQKRGIRYV</sequence>
<evidence type="ECO:0000259" key="5">
    <source>
        <dbReference type="PROSITE" id="PS50850"/>
    </source>
</evidence>
<dbReference type="Pfam" id="PF07690">
    <property type="entry name" value="MFS_1"/>
    <property type="match status" value="1"/>
</dbReference>
<feature type="domain" description="Major facilitator superfamily (MFS) profile" evidence="5">
    <location>
        <begin position="1"/>
        <end position="405"/>
    </location>
</feature>
<name>A0A9P9FXB7_FUSRE</name>
<proteinExistence type="inferred from homology"/>
<accession>A0A9P9FXB7</accession>
<evidence type="ECO:0000256" key="3">
    <source>
        <dbReference type="ARBA" id="ARBA00023180"/>
    </source>
</evidence>
<feature type="transmembrane region" description="Helical" evidence="4">
    <location>
        <begin position="352"/>
        <end position="371"/>
    </location>
</feature>
<dbReference type="Gene3D" id="1.20.1250.20">
    <property type="entry name" value="MFS general substrate transporter like domains"/>
    <property type="match status" value="1"/>
</dbReference>